<keyword evidence="1" id="KW-0472">Membrane</keyword>
<reference evidence="3 4" key="1">
    <citation type="journal article" date="2018" name="BMC Genomics">
        <title>The genome of Naegleria lovaniensis, the basis for a comparative approach to unravel pathogenicity factors of the human pathogenic amoeba N. fowleri.</title>
        <authorList>
            <person name="Liechti N."/>
            <person name="Schurch N."/>
            <person name="Bruggmann R."/>
            <person name="Wittwer M."/>
        </authorList>
    </citation>
    <scope>NUCLEOTIDE SEQUENCE [LARGE SCALE GENOMIC DNA]</scope>
    <source>
        <strain evidence="3 4">ATCC 30569</strain>
    </source>
</reference>
<comment type="caution">
    <text evidence="3">The sequence shown here is derived from an EMBL/GenBank/DDBJ whole genome shotgun (WGS) entry which is preliminary data.</text>
</comment>
<protein>
    <recommendedName>
        <fullName evidence="2">AB hydrolase-1 domain-containing protein</fullName>
    </recommendedName>
</protein>
<evidence type="ECO:0000256" key="1">
    <source>
        <dbReference type="SAM" id="Phobius"/>
    </source>
</evidence>
<dbReference type="InterPro" id="IPR000073">
    <property type="entry name" value="AB_hydrolase_1"/>
</dbReference>
<evidence type="ECO:0000313" key="4">
    <source>
        <dbReference type="Proteomes" id="UP000816034"/>
    </source>
</evidence>
<name>A0AA88H3L1_NAELO</name>
<dbReference type="Gene3D" id="3.40.50.1820">
    <property type="entry name" value="alpha/beta hydrolase"/>
    <property type="match status" value="1"/>
</dbReference>
<keyword evidence="4" id="KW-1185">Reference proteome</keyword>
<dbReference type="GeneID" id="68096117"/>
<accession>A0AA88H3L1</accession>
<organism evidence="3 4">
    <name type="scientific">Naegleria lovaniensis</name>
    <name type="common">Amoeba</name>
    <dbReference type="NCBI Taxonomy" id="51637"/>
    <lineage>
        <taxon>Eukaryota</taxon>
        <taxon>Discoba</taxon>
        <taxon>Heterolobosea</taxon>
        <taxon>Tetramitia</taxon>
        <taxon>Eutetramitia</taxon>
        <taxon>Vahlkampfiidae</taxon>
        <taxon>Naegleria</taxon>
    </lineage>
</organism>
<feature type="domain" description="AB hydrolase-1" evidence="2">
    <location>
        <begin position="58"/>
        <end position="353"/>
    </location>
</feature>
<dbReference type="GO" id="GO:0016020">
    <property type="term" value="C:membrane"/>
    <property type="evidence" value="ECO:0007669"/>
    <property type="project" value="TreeGrafter"/>
</dbReference>
<evidence type="ECO:0000259" key="2">
    <source>
        <dbReference type="Pfam" id="PF12697"/>
    </source>
</evidence>
<dbReference type="RefSeq" id="XP_044555792.1">
    <property type="nucleotide sequence ID" value="XM_044693215.1"/>
</dbReference>
<proteinExistence type="predicted"/>
<dbReference type="InterPro" id="IPR029058">
    <property type="entry name" value="AB_hydrolase_fold"/>
</dbReference>
<dbReference type="Proteomes" id="UP000816034">
    <property type="component" value="Unassembled WGS sequence"/>
</dbReference>
<keyword evidence="1" id="KW-1133">Transmembrane helix</keyword>
<dbReference type="EMBL" id="PYSW02000001">
    <property type="protein sequence ID" value="KAG2393898.1"/>
    <property type="molecule type" value="Genomic_DNA"/>
</dbReference>
<keyword evidence="1" id="KW-0812">Transmembrane</keyword>
<dbReference type="AlphaFoldDB" id="A0AA88H3L1"/>
<feature type="transmembrane region" description="Helical" evidence="1">
    <location>
        <begin position="140"/>
        <end position="161"/>
    </location>
</feature>
<evidence type="ECO:0000313" key="3">
    <source>
        <dbReference type="EMBL" id="KAG2393898.1"/>
    </source>
</evidence>
<dbReference type="SUPFAM" id="SSF53474">
    <property type="entry name" value="alpha/beta-Hydrolases"/>
    <property type="match status" value="1"/>
</dbReference>
<sequence>MSIHEPTESVNEPTDHVMMIENSIDSSPLQVHYIEWNSCYGESSSLKLNHEKIYDHYIFMLHGSFQTCHTFDDFVEECKESFQNLKTPFNIRFIAMDLRGHGDTQHTPNQYVMKGFVSDLKQFVSKYFEKMDLSKDEFKISFIGMSLGGIILMNTFLTSLYTSPNDEFYVKFSNKLHNLSLIDISPDQIPVKQAEENSNKNATGTSHVTQQVQATLEFDTFEEFLNWAQKYNPRRSVENLRKRLQYSLKQNQITRKWTWKYDPTFSIDRIADENPQVNMRQELWENLRIYTAQASIPLSICIVKGAQSQVTTREQLEKLYQVLSNSSLHLCTLIEIDNAGHSVLGDNPKEFVQKYYVNQFELNY</sequence>
<dbReference type="Pfam" id="PF12697">
    <property type="entry name" value="Abhydrolase_6"/>
    <property type="match status" value="1"/>
</dbReference>
<dbReference type="InterPro" id="IPR050266">
    <property type="entry name" value="AB_hydrolase_sf"/>
</dbReference>
<dbReference type="PANTHER" id="PTHR43798">
    <property type="entry name" value="MONOACYLGLYCEROL LIPASE"/>
    <property type="match status" value="1"/>
</dbReference>
<gene>
    <name evidence="3" type="ORF">C9374_003662</name>
</gene>
<dbReference type="PANTHER" id="PTHR43798:SF33">
    <property type="entry name" value="HYDROLASE, PUTATIVE (AFU_ORTHOLOGUE AFUA_2G14860)-RELATED"/>
    <property type="match status" value="1"/>
</dbReference>